<feature type="transmembrane region" description="Helical" evidence="6">
    <location>
        <begin position="72"/>
        <end position="91"/>
    </location>
</feature>
<dbReference type="Gene3D" id="1.25.40.10">
    <property type="entry name" value="Tetratricopeptide repeat domain"/>
    <property type="match status" value="1"/>
</dbReference>
<feature type="region of interest" description="Disordered" evidence="5">
    <location>
        <begin position="1013"/>
        <end position="1138"/>
    </location>
</feature>
<feature type="transmembrane region" description="Helical" evidence="6">
    <location>
        <begin position="248"/>
        <end position="266"/>
    </location>
</feature>
<feature type="region of interest" description="Disordered" evidence="5">
    <location>
        <begin position="1"/>
        <end position="24"/>
    </location>
</feature>
<feature type="transmembrane region" description="Helical" evidence="6">
    <location>
        <begin position="702"/>
        <end position="724"/>
    </location>
</feature>
<comment type="similarity">
    <text evidence="1">Belongs to the hemerythrin family.</text>
</comment>
<name>A0ABQ9Y4X7_9EUKA</name>
<feature type="domain" description="TmcB/TmcC TPR repeats" evidence="7">
    <location>
        <begin position="525"/>
        <end position="630"/>
    </location>
</feature>
<dbReference type="Pfam" id="PF25474">
    <property type="entry name" value="TPR_TmcB"/>
    <property type="match status" value="1"/>
</dbReference>
<feature type="compositionally biased region" description="Pro residues" evidence="5">
    <location>
        <begin position="1041"/>
        <end position="1055"/>
    </location>
</feature>
<feature type="compositionally biased region" description="Polar residues" evidence="5">
    <location>
        <begin position="1025"/>
        <end position="1040"/>
    </location>
</feature>
<feature type="transmembrane region" description="Helical" evidence="6">
    <location>
        <begin position="112"/>
        <end position="130"/>
    </location>
</feature>
<dbReference type="PANTHER" id="PTHR31600:SF2">
    <property type="entry name" value="GAMETE ENRICHED GENE 10 PROTEIN-RELATED"/>
    <property type="match status" value="1"/>
</dbReference>
<feature type="compositionally biased region" description="Basic residues" evidence="5">
    <location>
        <begin position="664"/>
        <end position="680"/>
    </location>
</feature>
<feature type="compositionally biased region" description="Low complexity" evidence="5">
    <location>
        <begin position="1"/>
        <end position="10"/>
    </location>
</feature>
<feature type="compositionally biased region" description="Low complexity" evidence="5">
    <location>
        <begin position="1184"/>
        <end position="1198"/>
    </location>
</feature>
<keyword evidence="9" id="KW-1185">Reference proteome</keyword>
<accession>A0ABQ9Y4X7</accession>
<evidence type="ECO:0000256" key="3">
    <source>
        <dbReference type="ARBA" id="ARBA00023004"/>
    </source>
</evidence>
<evidence type="ECO:0000256" key="4">
    <source>
        <dbReference type="SAM" id="Coils"/>
    </source>
</evidence>
<dbReference type="Proteomes" id="UP001281761">
    <property type="component" value="Unassembled WGS sequence"/>
</dbReference>
<dbReference type="InterPro" id="IPR012827">
    <property type="entry name" value="Hemerythrin_metal-bd"/>
</dbReference>
<feature type="compositionally biased region" description="Low complexity" evidence="5">
    <location>
        <begin position="1064"/>
        <end position="1085"/>
    </location>
</feature>
<feature type="transmembrane region" description="Helical" evidence="6">
    <location>
        <begin position="1323"/>
        <end position="1346"/>
    </location>
</feature>
<feature type="region of interest" description="Disordered" evidence="5">
    <location>
        <begin position="1184"/>
        <end position="1241"/>
    </location>
</feature>
<dbReference type="EMBL" id="JARBJD010000035">
    <property type="protein sequence ID" value="KAK2958800.1"/>
    <property type="molecule type" value="Genomic_DNA"/>
</dbReference>
<dbReference type="InterPro" id="IPR057352">
    <property type="entry name" value="TPR_TmcB/C"/>
</dbReference>
<keyword evidence="3" id="KW-0408">Iron</keyword>
<evidence type="ECO:0000259" key="7">
    <source>
        <dbReference type="Pfam" id="PF25474"/>
    </source>
</evidence>
<keyword evidence="6" id="KW-1133">Transmembrane helix</keyword>
<feature type="transmembrane region" description="Helical" evidence="6">
    <location>
        <begin position="150"/>
        <end position="172"/>
    </location>
</feature>
<reference evidence="8 9" key="1">
    <citation type="journal article" date="2022" name="bioRxiv">
        <title>Genomics of Preaxostyla Flagellates Illuminates Evolutionary Transitions and the Path Towards Mitochondrial Loss.</title>
        <authorList>
            <person name="Novak L.V.F."/>
            <person name="Treitli S.C."/>
            <person name="Pyrih J."/>
            <person name="Halakuc P."/>
            <person name="Pipaliya S.V."/>
            <person name="Vacek V."/>
            <person name="Brzon O."/>
            <person name="Soukal P."/>
            <person name="Eme L."/>
            <person name="Dacks J.B."/>
            <person name="Karnkowska A."/>
            <person name="Elias M."/>
            <person name="Hampl V."/>
        </authorList>
    </citation>
    <scope>NUCLEOTIDE SEQUENCE [LARGE SCALE GENOMIC DNA]</scope>
    <source>
        <strain evidence="8">NAU3</strain>
        <tissue evidence="8">Gut</tissue>
    </source>
</reference>
<evidence type="ECO:0000256" key="2">
    <source>
        <dbReference type="ARBA" id="ARBA00022723"/>
    </source>
</evidence>
<keyword evidence="2" id="KW-0479">Metal-binding</keyword>
<feature type="transmembrane region" description="Helical" evidence="6">
    <location>
        <begin position="902"/>
        <end position="927"/>
    </location>
</feature>
<feature type="coiled-coil region" evidence="4">
    <location>
        <begin position="349"/>
        <end position="390"/>
    </location>
</feature>
<feature type="region of interest" description="Disordered" evidence="5">
    <location>
        <begin position="660"/>
        <end position="680"/>
    </location>
</feature>
<feature type="transmembrane region" description="Helical" evidence="6">
    <location>
        <begin position="278"/>
        <end position="299"/>
    </location>
</feature>
<feature type="compositionally biased region" description="Low complexity" evidence="5">
    <location>
        <begin position="1097"/>
        <end position="1119"/>
    </location>
</feature>
<sequence>MASQGDADPPGGDHGPKGGSAQDKKGTPTFDFVLWLIHFIEYQAVGLFRNYLPFPEQFYKVVTFLNLSGLSYLSNGAFWACVGVAIFLIFLQKSLKWFITYFRYFAKIYFNILVVPSYCWLMNFFLWSYYKEEDPIDYLYPNPSIKEFSVTHIVGLVVGCVFTLLIAGAHIVYNYFCVETNPKGRGLFGRDLGFWGMMLAVDDLAQVVTSYTVSPFWIWRATGLSLWKAFFTYLFWSGKHHYRMEGDMLVCINLLVGMVIDLASLISMTLNDAVSSKVIIFVLTAVFVIACFPFVILIFPRRFRSLWWLHLPGGEMYIDPFNPEHCKPLKNKDPAVYTKPPKRPKRNWIVEVQEDKRVLEIEKGEWEIEEERMLREMEQKKQMREDAEKNAGPSMVEATGNNMTDIDVIAPPHNVHKHPHIPKIYKEESVEPSIRFIYVPKWRNQRRLAYVDQIYKQATDKFTESPTLALTYATYLHWFMKDNKKALTYVQQARQHHPQFLNMFTIFIATRDWQTDAKSGDLYLSAISMQQLNENLPVAESYHKEARQALREFWENLQRPQPDYSRVNPLLEKIDKNQKLAKKKYERLLVEYPNTPSVLRGYGNLLYEVFHDDETAEHFIMRAEEVEEEEMDRRVPGQTIESMTDVDEADDMEDRAKELEREKQRRRMTQIRQHKKRKKQNQAAQLVGLELSGKSKKANTNLYILVMLFLFLLLISGVLAAFFVTNSYCSTVNTHIVSFHQTGSILTLTARLVSLSKMALSIHRGDTASLAADVRTKYFDDLPTIFLHIKDNSDQLYLVQHESILNTLLSSYWEETANYVHCLIMSDQISQLQIRSESIGNVIRSHTQNLNNAAQSDSTTPLSDLTLTALYAIMMNGPCIISERMKKILVSESEMLGKSISVSAVVIMVVMIVVILVVIAILLIYVWRTIKNATINIKSSLMVLSMVPKSTISATLARLQDQADMANVQFDMAPSTTPSPLEKDKAGNTAKANIANVFTTVLQQVRTKNLNETEMEEMESDIPAPSNSLFSGNDPDSVTLQPPPPQSTPKDPSPPEQAAKDASAQPQPSKKNPAKPPKAASPKTAESPKDATPTPQPKKSSGPSLLKPSPGASPATTPSNKSPAPTRPPSTVFSNQPPVVPNQAAQAQMMMGYNPMMMQQNMYGGQMGMMGQEQMGGMPQMGMAGGMMPMSGAGSPPQGSGGTPHHGLTLDINAVSDPQPKKQKGDGKEEDDGDSGDDNDQQQTARTFASLDGGIAARGYDLDVPPTPPSPSAAGAVHFDLSDLNTKVRTEREFKEWTRNVKQAVNEVQSKSLKFPSVIRVSVVIRVILAVAIIVGLGIATILISITSLQKTNVYGNQIVLSQHRTMQLIHMQFLILQLVFNNTHSGITNIAQNETTSPVFVDLAHVMNDQSLIQERLRLAIVYFQRTDSHLRYGSSTYSQTTDKLINSLKTTELEGTISSLDDIMFGESDCRMNTTTYCTEHPDRNYLVTESFTGLDALYQIFISDALHMGNYPPATNLMTKDHFLRLFTLANNDLYYGSLTYSSKLRLEAESFVTLAKRNMSIITIVDCVVYFLAFLIFLLPLRSFFSEIANQSTLLQSLIPEIQHEDLQWKPEYQSTYAPLNANNRRILNLLGSAVELSEENKDDSAAVALKTVAENVMASLKVQFERESQWMKQSQYAEDSDHKKEHKYLLKEAAYLLRFLLHEPDSAVIISNAVQMFFVSHIKRMDVPLGNWLSNTLDTMQDNVEEIGEDEEMMNDEQLQLSDEDMMLLQMIQQNYGIDPQIVLAAAEMGIDPQSLVTLAHTNPEYLQQIGLPIGLGEMEEIGEMDEEMMMQMFQQGYDPAQMMAMQESGQMGMYGMDPNALAMMQQQGQLVQMEDGSVWQVMPDGQMYPVNPQSLGMY</sequence>
<feature type="transmembrane region" description="Helical" evidence="6">
    <location>
        <begin position="1565"/>
        <end position="1585"/>
    </location>
</feature>
<dbReference type="InterPro" id="IPR035938">
    <property type="entry name" value="Hemerythrin-like_sf"/>
</dbReference>
<organism evidence="8 9">
    <name type="scientific">Blattamonas nauphoetae</name>
    <dbReference type="NCBI Taxonomy" id="2049346"/>
    <lineage>
        <taxon>Eukaryota</taxon>
        <taxon>Metamonada</taxon>
        <taxon>Preaxostyla</taxon>
        <taxon>Oxymonadida</taxon>
        <taxon>Blattamonas</taxon>
    </lineage>
</organism>
<evidence type="ECO:0000313" key="8">
    <source>
        <dbReference type="EMBL" id="KAK2958800.1"/>
    </source>
</evidence>
<proteinExistence type="inferred from homology"/>
<dbReference type="CDD" id="cd12107">
    <property type="entry name" value="Hemerythrin"/>
    <property type="match status" value="1"/>
</dbReference>
<keyword evidence="6" id="KW-0472">Membrane</keyword>
<keyword evidence="4" id="KW-0175">Coiled coil</keyword>
<dbReference type="InterPro" id="IPR011990">
    <property type="entry name" value="TPR-like_helical_dom_sf"/>
</dbReference>
<evidence type="ECO:0000256" key="1">
    <source>
        <dbReference type="ARBA" id="ARBA00010587"/>
    </source>
</evidence>
<comment type="caution">
    <text evidence="8">The sequence shown here is derived from an EMBL/GenBank/DDBJ whole genome shotgun (WGS) entry which is preliminary data.</text>
</comment>
<protein>
    <recommendedName>
        <fullName evidence="7">TmcB/TmcC TPR repeats domain-containing protein</fullName>
    </recommendedName>
</protein>
<gene>
    <name evidence="8" type="ORF">BLNAU_6303</name>
</gene>
<dbReference type="PANTHER" id="PTHR31600">
    <property type="entry name" value="TINY MACROCYSTS PROTEIN B-RELATED"/>
    <property type="match status" value="1"/>
</dbReference>
<dbReference type="SUPFAM" id="SSF47188">
    <property type="entry name" value="Hemerythrin-like"/>
    <property type="match status" value="1"/>
</dbReference>
<evidence type="ECO:0000256" key="6">
    <source>
        <dbReference type="SAM" id="Phobius"/>
    </source>
</evidence>
<dbReference type="Gene3D" id="1.20.120.50">
    <property type="entry name" value="Hemerythrin-like"/>
    <property type="match status" value="1"/>
</dbReference>
<keyword evidence="6" id="KW-0812">Transmembrane</keyword>
<evidence type="ECO:0000313" key="9">
    <source>
        <dbReference type="Proteomes" id="UP001281761"/>
    </source>
</evidence>
<feature type="transmembrane region" description="Helical" evidence="6">
    <location>
        <begin position="217"/>
        <end position="236"/>
    </location>
</feature>
<feature type="compositionally biased region" description="Acidic residues" evidence="5">
    <location>
        <begin position="1228"/>
        <end position="1240"/>
    </location>
</feature>
<evidence type="ECO:0000256" key="5">
    <source>
        <dbReference type="SAM" id="MobiDB-lite"/>
    </source>
</evidence>
<dbReference type="InterPro" id="IPR052994">
    <property type="entry name" value="Tiny_macrocysts_regulators"/>
</dbReference>